<dbReference type="GO" id="GO:0000724">
    <property type="term" value="P:double-strand break repair via homologous recombination"/>
    <property type="evidence" value="ECO:0007669"/>
    <property type="project" value="TreeGrafter"/>
</dbReference>
<reference evidence="9 10" key="2">
    <citation type="submission" date="2024-07" db="EMBL/GenBank/DDBJ databases">
        <authorList>
            <person name="Akdeniz Z."/>
        </authorList>
    </citation>
    <scope>NUCLEOTIDE SEQUENCE [LARGE SCALE GENOMIC DNA]</scope>
</reference>
<dbReference type="SUPFAM" id="SSF47781">
    <property type="entry name" value="RuvA domain 2-like"/>
    <property type="match status" value="1"/>
</dbReference>
<evidence type="ECO:0000313" key="10">
    <source>
        <dbReference type="Proteomes" id="UP001642409"/>
    </source>
</evidence>
<dbReference type="InterPro" id="IPR011335">
    <property type="entry name" value="Restrct_endonuc-II-like"/>
</dbReference>
<keyword evidence="2" id="KW-0255">Endonuclease</keyword>
<dbReference type="GO" id="GO:1901255">
    <property type="term" value="P:nucleotide-excision repair involved in interstrand cross-link repair"/>
    <property type="evidence" value="ECO:0007669"/>
    <property type="project" value="TreeGrafter"/>
</dbReference>
<keyword evidence="5" id="KW-0238">DNA-binding</keyword>
<evidence type="ECO:0000256" key="1">
    <source>
        <dbReference type="ARBA" id="ARBA00022722"/>
    </source>
</evidence>
<name>A0AA86TIQ8_9EUKA</name>
<evidence type="ECO:0000256" key="6">
    <source>
        <dbReference type="ARBA" id="ARBA00023204"/>
    </source>
</evidence>
<gene>
    <name evidence="9" type="ORF">HINF_LOCUS50807</name>
    <name evidence="8" type="ORF">HINF_LOCUS6375</name>
</gene>
<proteinExistence type="predicted"/>
<dbReference type="GO" id="GO:0000110">
    <property type="term" value="C:nucleotide-excision repair factor 1 complex"/>
    <property type="evidence" value="ECO:0007669"/>
    <property type="project" value="TreeGrafter"/>
</dbReference>
<dbReference type="Pfam" id="PF02732">
    <property type="entry name" value="ERCC4"/>
    <property type="match status" value="1"/>
</dbReference>
<dbReference type="InterPro" id="IPR010994">
    <property type="entry name" value="RuvA_2-like"/>
</dbReference>
<feature type="domain" description="ERCC4" evidence="7">
    <location>
        <begin position="296"/>
        <end position="366"/>
    </location>
</feature>
<dbReference type="PANTHER" id="PTHR10150">
    <property type="entry name" value="DNA REPAIR ENDONUCLEASE XPF"/>
    <property type="match status" value="1"/>
</dbReference>
<dbReference type="SUPFAM" id="SSF52980">
    <property type="entry name" value="Restriction endonuclease-like"/>
    <property type="match status" value="1"/>
</dbReference>
<evidence type="ECO:0000259" key="7">
    <source>
        <dbReference type="Pfam" id="PF02732"/>
    </source>
</evidence>
<dbReference type="InterPro" id="IPR006166">
    <property type="entry name" value="ERCC4_domain"/>
</dbReference>
<dbReference type="EMBL" id="CATOUU010000166">
    <property type="protein sequence ID" value="CAI9918730.1"/>
    <property type="molecule type" value="Genomic_DNA"/>
</dbReference>
<dbReference type="PANTHER" id="PTHR10150:SF0">
    <property type="entry name" value="DNA REPAIR ENDONUCLEASE XPF"/>
    <property type="match status" value="1"/>
</dbReference>
<keyword evidence="3" id="KW-0227">DNA damage</keyword>
<evidence type="ECO:0000256" key="4">
    <source>
        <dbReference type="ARBA" id="ARBA00022801"/>
    </source>
</evidence>
<evidence type="ECO:0000313" key="9">
    <source>
        <dbReference type="EMBL" id="CAL6063300.1"/>
    </source>
</evidence>
<comment type="caution">
    <text evidence="8">The sequence shown here is derived from an EMBL/GenBank/DDBJ whole genome shotgun (WGS) entry which is preliminary data.</text>
</comment>
<organism evidence="8">
    <name type="scientific">Hexamita inflata</name>
    <dbReference type="NCBI Taxonomy" id="28002"/>
    <lineage>
        <taxon>Eukaryota</taxon>
        <taxon>Metamonada</taxon>
        <taxon>Diplomonadida</taxon>
        <taxon>Hexamitidae</taxon>
        <taxon>Hexamitinae</taxon>
        <taxon>Hexamita</taxon>
    </lineage>
</organism>
<dbReference type="Proteomes" id="UP001642409">
    <property type="component" value="Unassembled WGS sequence"/>
</dbReference>
<evidence type="ECO:0000256" key="3">
    <source>
        <dbReference type="ARBA" id="ARBA00022763"/>
    </source>
</evidence>
<evidence type="ECO:0000256" key="2">
    <source>
        <dbReference type="ARBA" id="ARBA00022759"/>
    </source>
</evidence>
<evidence type="ECO:0000256" key="5">
    <source>
        <dbReference type="ARBA" id="ARBA00023125"/>
    </source>
</evidence>
<keyword evidence="10" id="KW-1185">Reference proteome</keyword>
<dbReference type="AlphaFoldDB" id="A0AA86TIQ8"/>
<dbReference type="GO" id="GO:0000712">
    <property type="term" value="P:resolution of meiotic recombination intermediates"/>
    <property type="evidence" value="ECO:0007669"/>
    <property type="project" value="TreeGrafter"/>
</dbReference>
<dbReference type="GO" id="GO:0000014">
    <property type="term" value="F:single-stranded DNA endodeoxyribonuclease activity"/>
    <property type="evidence" value="ECO:0007669"/>
    <property type="project" value="TreeGrafter"/>
</dbReference>
<accession>A0AA86TIQ8</accession>
<evidence type="ECO:0000313" key="8">
    <source>
        <dbReference type="EMBL" id="CAI9918730.1"/>
    </source>
</evidence>
<dbReference type="GO" id="GO:0003697">
    <property type="term" value="F:single-stranded DNA binding"/>
    <property type="evidence" value="ECO:0007669"/>
    <property type="project" value="TreeGrafter"/>
</dbReference>
<keyword evidence="4" id="KW-0378">Hydrolase</keyword>
<sequence>MTITVHYYQQNVNICQYVNELIQNPPLKTVFVYNRDFSFDYSLLKLSQEISSTYKQSDLQSVFASNIILSDYTQFQRAILNKNVNVQQISQIIAIDPSEHAFKLFTLTKIQTDIFTPRIYNYFQIYQYRIVVHQYVNQSTFKCIKLQKQIEDNDYSQLFELIHQQEEKMLRPVIIFPNDLFLIEYVQKVHGFSQNNVNLVGTSIKSKYFSCSRDRDLILNEPVPLIIWRPTLKVMRQIGEQKHFIQQAVYIQTDSSLQQEQYNELQTTKKLQVENVHNVAPSKQFVPKERRVIMCDNREFQSLVPLQLSDYCNLQIRTLQIADYLLNDEFAIERKERSDLKSSIQSRLCVQLERQELNYQKNILLCGIDSVEPEQLEYLIGCMLLFPKLYVIQVHYNQQANMILRFRELEDNDQFSANNQLIGNDFLLQFLNNIPFVKSANKQKLLQKFVSIYELVNAEVEELVDLVGVTGAKLWDLINFK</sequence>
<keyword evidence="6" id="KW-0234">DNA repair</keyword>
<keyword evidence="1" id="KW-0540">Nuclease</keyword>
<dbReference type="Gene3D" id="3.40.50.10130">
    <property type="match status" value="1"/>
</dbReference>
<dbReference type="EMBL" id="CAXDID020000245">
    <property type="protein sequence ID" value="CAL6063300.1"/>
    <property type="molecule type" value="Genomic_DNA"/>
</dbReference>
<dbReference type="GO" id="GO:0003684">
    <property type="term" value="F:damaged DNA binding"/>
    <property type="evidence" value="ECO:0007669"/>
    <property type="project" value="TreeGrafter"/>
</dbReference>
<protein>
    <submittedName>
        <fullName evidence="8">DNA repair protein (Rad1) domain-containing protein</fullName>
    </submittedName>
    <submittedName>
        <fullName evidence="9">DNA_repair protein (Rad1) domain-containing protein</fullName>
    </submittedName>
</protein>
<reference evidence="8" key="1">
    <citation type="submission" date="2023-06" db="EMBL/GenBank/DDBJ databases">
        <authorList>
            <person name="Kurt Z."/>
        </authorList>
    </citation>
    <scope>NUCLEOTIDE SEQUENCE</scope>
</reference>